<comment type="caution">
    <text evidence="1">The sequence shown here is derived from an EMBL/GenBank/DDBJ whole genome shotgun (WGS) entry which is preliminary data.</text>
</comment>
<name>A0ABX2H882_9FIRM</name>
<dbReference type="Proteomes" id="UP001644719">
    <property type="component" value="Unassembled WGS sequence"/>
</dbReference>
<dbReference type="EMBL" id="JAAITS010000039">
    <property type="protein sequence ID" value="NSG86405.1"/>
    <property type="molecule type" value="Genomic_DNA"/>
</dbReference>
<organism evidence="1 2">
    <name type="scientific">Blautia faecis</name>
    <dbReference type="NCBI Taxonomy" id="871665"/>
    <lineage>
        <taxon>Bacteria</taxon>
        <taxon>Bacillati</taxon>
        <taxon>Bacillota</taxon>
        <taxon>Clostridia</taxon>
        <taxon>Lachnospirales</taxon>
        <taxon>Lachnospiraceae</taxon>
        <taxon>Blautia</taxon>
    </lineage>
</organism>
<accession>A0ABX2H882</accession>
<dbReference type="InterPro" id="IPR026893">
    <property type="entry name" value="Tyr/Ser_Pase_IphP-type"/>
</dbReference>
<dbReference type="InterPro" id="IPR029021">
    <property type="entry name" value="Prot-tyrosine_phosphatase-like"/>
</dbReference>
<keyword evidence="2" id="KW-1185">Reference proteome</keyword>
<proteinExistence type="predicted"/>
<dbReference type="RefSeq" id="WP_118578469.1">
    <property type="nucleotide sequence ID" value="NZ_JAAINN010000001.1"/>
</dbReference>
<dbReference type="Pfam" id="PF13350">
    <property type="entry name" value="Y_phosphatase3"/>
    <property type="match status" value="1"/>
</dbReference>
<evidence type="ECO:0000313" key="1">
    <source>
        <dbReference type="EMBL" id="NSG86405.1"/>
    </source>
</evidence>
<protein>
    <submittedName>
        <fullName evidence="1">Tyrosine-protein phosphatase</fullName>
    </submittedName>
</protein>
<dbReference type="SUPFAM" id="SSF52799">
    <property type="entry name" value="(Phosphotyrosine protein) phosphatases II"/>
    <property type="match status" value="1"/>
</dbReference>
<sequence>MRYGKIRVEDGNLIFFRHMIQNNLPCRDIVWAYIHREGENAEEAVKQMISNYLVIITRRKKRYQFEMTEHEAQDCLRILKLFNPEMATGFPKGGRITMQSLSNTRDLGAIATKDGRHILPRKLIRSGNLYHASMADQHVLQEDCKLKTVIDLRDQLERNERPDIVVKGVEYYHIPMIDEETISDSPKSVLGILQTNDMLKKVLEYDGDIESLIEQQYENFVKDQYSVKQCARFMDVLLHHENGAALWHCSFGKDRVGVVTALLLCALGVHRDVIREDFIRSNVCLAGELDYMLRYLEANRLDSIANVNKVSALFRVKEEYLDRMFRTIYAEYGNVERFLRRGLYLNQKTVTDLQSKYLI</sequence>
<dbReference type="Gene3D" id="3.90.190.10">
    <property type="entry name" value="Protein tyrosine phosphatase superfamily"/>
    <property type="match status" value="1"/>
</dbReference>
<evidence type="ECO:0000313" key="2">
    <source>
        <dbReference type="Proteomes" id="UP001644719"/>
    </source>
</evidence>
<gene>
    <name evidence="1" type="ORF">G5B17_13545</name>
</gene>
<reference evidence="1 2" key="1">
    <citation type="journal article" date="2020" name="Cell Host Microbe">
        <title>Functional and Genomic Variation between Human-Derived Isolates of Lachnospiraceae Reveals Inter- and Intra-Species Diversity.</title>
        <authorList>
            <person name="Sorbara M.T."/>
            <person name="Littmann E.R."/>
            <person name="Fontana E."/>
            <person name="Moody T.U."/>
            <person name="Kohout C.E."/>
            <person name="Gjonbalaj M."/>
            <person name="Eaton V."/>
            <person name="Seok R."/>
            <person name="Leiner I.M."/>
            <person name="Pamer E.G."/>
        </authorList>
    </citation>
    <scope>NUCLEOTIDE SEQUENCE [LARGE SCALE GENOMIC DNA]</scope>
    <source>
        <strain evidence="1 2">MSK.17.74</strain>
    </source>
</reference>